<evidence type="ECO:0000256" key="2">
    <source>
        <dbReference type="ARBA" id="ARBA00029688"/>
    </source>
</evidence>
<accession>K1Q532</accession>
<gene>
    <name evidence="4" type="ORF">CGI_10016866</name>
</gene>
<dbReference type="PANTHER" id="PTHR12774">
    <property type="entry name" value="PEROXISOMAL BIOGENESIS FACTOR 19"/>
    <property type="match status" value="1"/>
</dbReference>
<dbReference type="HOGENOM" id="CLU_043063_3_0_1"/>
<dbReference type="Gene3D" id="1.20.120.900">
    <property type="entry name" value="Pex19, mPTS binding domain"/>
    <property type="match status" value="1"/>
</dbReference>
<protein>
    <recommendedName>
        <fullName evidence="2">Peroxin-19</fullName>
    </recommendedName>
</protein>
<dbReference type="GO" id="GO:0005778">
    <property type="term" value="C:peroxisomal membrane"/>
    <property type="evidence" value="ECO:0007669"/>
    <property type="project" value="TreeGrafter"/>
</dbReference>
<dbReference type="EnsemblMetazoa" id="G25694.3">
    <property type="protein sequence ID" value="G25694.3:cds"/>
    <property type="gene ID" value="G25694"/>
</dbReference>
<dbReference type="PANTHER" id="PTHR12774:SF2">
    <property type="entry name" value="PEROXISOMAL BIOGENESIS FACTOR 19"/>
    <property type="match status" value="1"/>
</dbReference>
<dbReference type="InterPro" id="IPR006708">
    <property type="entry name" value="Pex19"/>
</dbReference>
<dbReference type="InterPro" id="IPR038322">
    <property type="entry name" value="Pex19_C_sf"/>
</dbReference>
<dbReference type="EMBL" id="JH818976">
    <property type="protein sequence ID" value="EKC26424.1"/>
    <property type="molecule type" value="Genomic_DNA"/>
</dbReference>
<dbReference type="AlphaFoldDB" id="K1Q532"/>
<dbReference type="Pfam" id="PF04614">
    <property type="entry name" value="Pex19"/>
    <property type="match status" value="1"/>
</dbReference>
<evidence type="ECO:0000313" key="6">
    <source>
        <dbReference type="Proteomes" id="UP000005408"/>
    </source>
</evidence>
<evidence type="ECO:0000313" key="5">
    <source>
        <dbReference type="EnsemblMetazoa" id="G25694.3:cds"/>
    </source>
</evidence>
<dbReference type="OrthoDB" id="21292at2759"/>
<dbReference type="FunCoup" id="K1Q532">
    <property type="interactions" value="1654"/>
</dbReference>
<evidence type="ECO:0000313" key="4">
    <source>
        <dbReference type="EMBL" id="EKC26424.1"/>
    </source>
</evidence>
<feature type="region of interest" description="Disordered" evidence="3">
    <location>
        <begin position="1"/>
        <end position="62"/>
    </location>
</feature>
<sequence>MSENAENKQNEKQILSEKESEVDEELNTLLESALKDFEKPQGAESSPKKNVKHVPPGGDQVDPMSEMFAEEFSDEMAKQFQETMKGLLGNDPKMKEQIEKLAEAAEKTDGAQGSEDFAKTFASTIESMTENLDGLQGDMNDEDLLKAFTSMGMEEEGEGFMPMMQGMMKTLLSKEILYPSLKELSQKYPKWIEENKNKVEAQQMTKYREHDRIVREICVEFEAEHVSDTEDVKKLRFERIVDLMQQMQNMGQPPKEIVGDMAPGLEFDENGMPKMPNGCPMM</sequence>
<organism evidence="4">
    <name type="scientific">Magallana gigas</name>
    <name type="common">Pacific oyster</name>
    <name type="synonym">Crassostrea gigas</name>
    <dbReference type="NCBI Taxonomy" id="29159"/>
    <lineage>
        <taxon>Eukaryota</taxon>
        <taxon>Metazoa</taxon>
        <taxon>Spiralia</taxon>
        <taxon>Lophotrochozoa</taxon>
        <taxon>Mollusca</taxon>
        <taxon>Bivalvia</taxon>
        <taxon>Autobranchia</taxon>
        <taxon>Pteriomorphia</taxon>
        <taxon>Ostreida</taxon>
        <taxon>Ostreoidea</taxon>
        <taxon>Ostreidae</taxon>
        <taxon>Magallana</taxon>
    </lineage>
</organism>
<dbReference type="EnsemblMetazoa" id="G25694.4">
    <property type="protein sequence ID" value="G25694.4:cds"/>
    <property type="gene ID" value="G25694"/>
</dbReference>
<proteinExistence type="inferred from homology"/>
<evidence type="ECO:0000256" key="1">
    <source>
        <dbReference type="ARBA" id="ARBA00006326"/>
    </source>
</evidence>
<comment type="similarity">
    <text evidence="1">Belongs to the peroxin-19 family.</text>
</comment>
<reference evidence="5" key="2">
    <citation type="submission" date="2022-08" db="UniProtKB">
        <authorList>
            <consortium name="EnsemblMetazoa"/>
        </authorList>
    </citation>
    <scope>IDENTIFICATION</scope>
    <source>
        <strain evidence="5">05x7-T-G4-1.051#20</strain>
    </source>
</reference>
<name>K1Q532_MAGGI</name>
<evidence type="ECO:0000256" key="3">
    <source>
        <dbReference type="SAM" id="MobiDB-lite"/>
    </source>
</evidence>
<dbReference type="KEGG" id="crg:105321232"/>
<dbReference type="GO" id="GO:0045046">
    <property type="term" value="P:protein import into peroxisome membrane"/>
    <property type="evidence" value="ECO:0007669"/>
    <property type="project" value="TreeGrafter"/>
</dbReference>
<reference evidence="4" key="1">
    <citation type="journal article" date="2012" name="Nature">
        <title>The oyster genome reveals stress adaptation and complexity of shell formation.</title>
        <authorList>
            <person name="Zhang G."/>
            <person name="Fang X."/>
            <person name="Guo X."/>
            <person name="Li L."/>
            <person name="Luo R."/>
            <person name="Xu F."/>
            <person name="Yang P."/>
            <person name="Zhang L."/>
            <person name="Wang X."/>
            <person name="Qi H."/>
            <person name="Xiong Z."/>
            <person name="Que H."/>
            <person name="Xie Y."/>
            <person name="Holland P.W."/>
            <person name="Paps J."/>
            <person name="Zhu Y."/>
            <person name="Wu F."/>
            <person name="Chen Y."/>
            <person name="Wang J."/>
            <person name="Peng C."/>
            <person name="Meng J."/>
            <person name="Yang L."/>
            <person name="Liu J."/>
            <person name="Wen B."/>
            <person name="Zhang N."/>
            <person name="Huang Z."/>
            <person name="Zhu Q."/>
            <person name="Feng Y."/>
            <person name="Mount A."/>
            <person name="Hedgecock D."/>
            <person name="Xu Z."/>
            <person name="Liu Y."/>
            <person name="Domazet-Loso T."/>
            <person name="Du Y."/>
            <person name="Sun X."/>
            <person name="Zhang S."/>
            <person name="Liu B."/>
            <person name="Cheng P."/>
            <person name="Jiang X."/>
            <person name="Li J."/>
            <person name="Fan D."/>
            <person name="Wang W."/>
            <person name="Fu W."/>
            <person name="Wang T."/>
            <person name="Wang B."/>
            <person name="Zhang J."/>
            <person name="Peng Z."/>
            <person name="Li Y."/>
            <person name="Li N."/>
            <person name="Wang J."/>
            <person name="Chen M."/>
            <person name="He Y."/>
            <person name="Tan F."/>
            <person name="Song X."/>
            <person name="Zheng Q."/>
            <person name="Huang R."/>
            <person name="Yang H."/>
            <person name="Du X."/>
            <person name="Chen L."/>
            <person name="Yang M."/>
            <person name="Gaffney P.M."/>
            <person name="Wang S."/>
            <person name="Luo L."/>
            <person name="She Z."/>
            <person name="Ming Y."/>
            <person name="Huang W."/>
            <person name="Zhang S."/>
            <person name="Huang B."/>
            <person name="Zhang Y."/>
            <person name="Qu T."/>
            <person name="Ni P."/>
            <person name="Miao G."/>
            <person name="Wang J."/>
            <person name="Wang Q."/>
            <person name="Steinberg C.E."/>
            <person name="Wang H."/>
            <person name="Li N."/>
            <person name="Qian L."/>
            <person name="Zhang G."/>
            <person name="Li Y."/>
            <person name="Yang H."/>
            <person name="Liu X."/>
            <person name="Wang J."/>
            <person name="Yin Y."/>
            <person name="Wang J."/>
        </authorList>
    </citation>
    <scope>NUCLEOTIDE SEQUENCE [LARGE SCALE GENOMIC DNA]</scope>
    <source>
        <strain evidence="4">05x7-T-G4-1.051#20</strain>
    </source>
</reference>
<feature type="compositionally biased region" description="Basic and acidic residues" evidence="3">
    <location>
        <begin position="1"/>
        <end position="19"/>
    </location>
</feature>
<dbReference type="GO" id="GO:0033328">
    <property type="term" value="F:peroxisome membrane targeting sequence binding"/>
    <property type="evidence" value="ECO:0007669"/>
    <property type="project" value="TreeGrafter"/>
</dbReference>
<keyword evidence="6" id="KW-1185">Reference proteome</keyword>
<dbReference type="Proteomes" id="UP000005408">
    <property type="component" value="Unassembled WGS sequence"/>
</dbReference>
<dbReference type="OMA" id="YEPMKEM"/>